<name>A0AAI9UBI2_9PEZI</name>
<reference evidence="2 3" key="1">
    <citation type="submission" date="2016-10" db="EMBL/GenBank/DDBJ databases">
        <title>The genome sequence of Colletotrichum fioriniae PJ7.</title>
        <authorList>
            <person name="Baroncelli R."/>
        </authorList>
    </citation>
    <scope>NUCLEOTIDE SEQUENCE [LARGE SCALE GENOMIC DNA]</scope>
    <source>
        <strain evidence="2">Col 31</strain>
    </source>
</reference>
<protein>
    <submittedName>
        <fullName evidence="2">Uncharacterized protein</fullName>
    </submittedName>
</protein>
<dbReference type="Proteomes" id="UP001239795">
    <property type="component" value="Unassembled WGS sequence"/>
</dbReference>
<accession>A0AAI9UBI2</accession>
<evidence type="ECO:0000256" key="1">
    <source>
        <dbReference type="SAM" id="Phobius"/>
    </source>
</evidence>
<sequence length="165" mass="19256">MAHGKLGCCMMRHGSFQTTQRDWDACIWMKAARGMKKRGKQIWPPNRVTRLFRYPWDLHWDMMGQKAWQHDGVGNKRQTQPFCVLLFFSLFCLRVDIGTGPDRKDPEYHVPLACGGCLERTYEKLGLLIPIFIYQLPTMTAYFSLSFMRGERKSERIRPSGNCCV</sequence>
<proteinExistence type="predicted"/>
<keyword evidence="3" id="KW-1185">Reference proteome</keyword>
<gene>
    <name evidence="2" type="ORF">CMEL01_05583</name>
</gene>
<organism evidence="2 3">
    <name type="scientific">Colletotrichum melonis</name>
    <dbReference type="NCBI Taxonomy" id="1209925"/>
    <lineage>
        <taxon>Eukaryota</taxon>
        <taxon>Fungi</taxon>
        <taxon>Dikarya</taxon>
        <taxon>Ascomycota</taxon>
        <taxon>Pezizomycotina</taxon>
        <taxon>Sordariomycetes</taxon>
        <taxon>Hypocreomycetidae</taxon>
        <taxon>Glomerellales</taxon>
        <taxon>Glomerellaceae</taxon>
        <taxon>Colletotrichum</taxon>
        <taxon>Colletotrichum acutatum species complex</taxon>
    </lineage>
</organism>
<evidence type="ECO:0000313" key="3">
    <source>
        <dbReference type="Proteomes" id="UP001239795"/>
    </source>
</evidence>
<dbReference type="AlphaFoldDB" id="A0AAI9UBI2"/>
<dbReference type="EMBL" id="MLGG01000035">
    <property type="protein sequence ID" value="KAK1453924.1"/>
    <property type="molecule type" value="Genomic_DNA"/>
</dbReference>
<keyword evidence="1" id="KW-0812">Transmembrane</keyword>
<comment type="caution">
    <text evidence="2">The sequence shown here is derived from an EMBL/GenBank/DDBJ whole genome shotgun (WGS) entry which is preliminary data.</text>
</comment>
<keyword evidence="1" id="KW-0472">Membrane</keyword>
<evidence type="ECO:0000313" key="2">
    <source>
        <dbReference type="EMBL" id="KAK1453924.1"/>
    </source>
</evidence>
<feature type="transmembrane region" description="Helical" evidence="1">
    <location>
        <begin position="127"/>
        <end position="148"/>
    </location>
</feature>
<keyword evidence="1" id="KW-1133">Transmembrane helix</keyword>